<organism evidence="2 3">
    <name type="scientific">Bifidobacterium minimum</name>
    <dbReference type="NCBI Taxonomy" id="1693"/>
    <lineage>
        <taxon>Bacteria</taxon>
        <taxon>Bacillati</taxon>
        <taxon>Actinomycetota</taxon>
        <taxon>Actinomycetes</taxon>
        <taxon>Bifidobacteriales</taxon>
        <taxon>Bifidobacteriaceae</taxon>
        <taxon>Bifidobacterium</taxon>
    </lineage>
</organism>
<name>A0A087BTC2_9BIFI</name>
<evidence type="ECO:0000313" key="3">
    <source>
        <dbReference type="Proteomes" id="UP000029014"/>
    </source>
</evidence>
<dbReference type="InterPro" id="IPR057893">
    <property type="entry name" value="LRV_2"/>
</dbReference>
<reference evidence="2 3" key="1">
    <citation type="submission" date="2014-03" db="EMBL/GenBank/DDBJ databases">
        <title>Genomics of Bifidobacteria.</title>
        <authorList>
            <person name="Ventura M."/>
            <person name="Milani C."/>
            <person name="Lugli G.A."/>
        </authorList>
    </citation>
    <scope>NUCLEOTIDE SEQUENCE [LARGE SCALE GENOMIC DNA]</scope>
    <source>
        <strain evidence="2 3">LMG 11592</strain>
    </source>
</reference>
<evidence type="ECO:0000259" key="1">
    <source>
        <dbReference type="Pfam" id="PF25591"/>
    </source>
</evidence>
<protein>
    <recommendedName>
        <fullName evidence="1">Leucine rich repeat variant domain-containing protein</fullName>
    </recommendedName>
</protein>
<gene>
    <name evidence="2" type="ORF">BMIN_1173</name>
</gene>
<sequence>MPVLDPPRPPLVATPAMACSDGTDTEILWSIARDHPDLRRWIVANPRADAHLLEFIAQAGGPGVTRAITALLDSLESDVPLDHGQTPRSHGR</sequence>
<proteinExistence type="predicted"/>
<dbReference type="EMBL" id="JGZD01000001">
    <property type="protein sequence ID" value="KFI74272.1"/>
    <property type="molecule type" value="Genomic_DNA"/>
</dbReference>
<dbReference type="AlphaFoldDB" id="A0A087BTC2"/>
<dbReference type="STRING" id="1693.BMIN_1173"/>
<feature type="domain" description="Leucine rich repeat variant" evidence="1">
    <location>
        <begin position="13"/>
        <end position="70"/>
    </location>
</feature>
<keyword evidence="3" id="KW-1185">Reference proteome</keyword>
<dbReference type="eggNOG" id="ENOG5031TDZ">
    <property type="taxonomic scope" value="Bacteria"/>
</dbReference>
<evidence type="ECO:0000313" key="2">
    <source>
        <dbReference type="EMBL" id="KFI74272.1"/>
    </source>
</evidence>
<dbReference type="Pfam" id="PF25591">
    <property type="entry name" value="LRV_2"/>
    <property type="match status" value="1"/>
</dbReference>
<accession>A0A087BTC2</accession>
<dbReference type="Proteomes" id="UP000029014">
    <property type="component" value="Unassembled WGS sequence"/>
</dbReference>
<comment type="caution">
    <text evidence="2">The sequence shown here is derived from an EMBL/GenBank/DDBJ whole genome shotgun (WGS) entry which is preliminary data.</text>
</comment>